<reference evidence="16" key="1">
    <citation type="journal article" date="2019" name="Int. J. Syst. Evol. Microbiol.">
        <title>The Global Catalogue of Microorganisms (GCM) 10K type strain sequencing project: providing services to taxonomists for standard genome sequencing and annotation.</title>
        <authorList>
            <consortium name="The Broad Institute Genomics Platform"/>
            <consortium name="The Broad Institute Genome Sequencing Center for Infectious Disease"/>
            <person name="Wu L."/>
            <person name="Ma J."/>
        </authorList>
    </citation>
    <scope>NUCLEOTIDE SEQUENCE [LARGE SCALE GENOMIC DNA]</scope>
    <source>
        <strain evidence="16">JCM 17705</strain>
    </source>
</reference>
<dbReference type="Gene3D" id="2.40.170.20">
    <property type="entry name" value="TonB-dependent receptor, beta-barrel domain"/>
    <property type="match status" value="1"/>
</dbReference>
<evidence type="ECO:0000256" key="12">
    <source>
        <dbReference type="SAM" id="SignalP"/>
    </source>
</evidence>
<feature type="chain" id="PRO_5046456779" evidence="12">
    <location>
        <begin position="25"/>
        <end position="987"/>
    </location>
</feature>
<dbReference type="NCBIfam" id="TIGR04056">
    <property type="entry name" value="OMP_RagA_SusC"/>
    <property type="match status" value="1"/>
</dbReference>
<keyword evidence="16" id="KW-1185">Reference proteome</keyword>
<evidence type="ECO:0000256" key="6">
    <source>
        <dbReference type="ARBA" id="ARBA00023077"/>
    </source>
</evidence>
<evidence type="ECO:0000259" key="14">
    <source>
        <dbReference type="Pfam" id="PF07715"/>
    </source>
</evidence>
<gene>
    <name evidence="15" type="ORF">GCM10023149_04430</name>
</gene>
<comment type="similarity">
    <text evidence="10 11">Belongs to the TonB-dependent receptor family.</text>
</comment>
<comment type="subcellular location">
    <subcellularLocation>
        <location evidence="1 10">Cell outer membrane</location>
        <topology evidence="1 10">Multi-pass membrane protein</topology>
    </subcellularLocation>
</comment>
<keyword evidence="4 10" id="KW-0812">Transmembrane</keyword>
<dbReference type="Pfam" id="PF07715">
    <property type="entry name" value="Plug"/>
    <property type="match status" value="1"/>
</dbReference>
<evidence type="ECO:0000256" key="9">
    <source>
        <dbReference type="ARBA" id="ARBA00023237"/>
    </source>
</evidence>
<evidence type="ECO:0000256" key="7">
    <source>
        <dbReference type="ARBA" id="ARBA00023136"/>
    </source>
</evidence>
<evidence type="ECO:0000256" key="1">
    <source>
        <dbReference type="ARBA" id="ARBA00004571"/>
    </source>
</evidence>
<dbReference type="Gene3D" id="2.170.130.10">
    <property type="entry name" value="TonB-dependent receptor, plug domain"/>
    <property type="match status" value="1"/>
</dbReference>
<dbReference type="EMBL" id="BAABFT010000001">
    <property type="protein sequence ID" value="GAA4309906.1"/>
    <property type="molecule type" value="Genomic_DNA"/>
</dbReference>
<dbReference type="InterPro" id="IPR037066">
    <property type="entry name" value="Plug_dom_sf"/>
</dbReference>
<dbReference type="Pfam" id="PF13715">
    <property type="entry name" value="CarbopepD_reg_2"/>
    <property type="match status" value="1"/>
</dbReference>
<name>A0ABP8FSB7_9SPHI</name>
<dbReference type="InterPro" id="IPR023996">
    <property type="entry name" value="TonB-dep_OMP_SusC/RagA"/>
</dbReference>
<keyword evidence="5 12" id="KW-0732">Signal</keyword>
<accession>A0ABP8FSB7</accession>
<evidence type="ECO:0000256" key="4">
    <source>
        <dbReference type="ARBA" id="ARBA00022692"/>
    </source>
</evidence>
<dbReference type="InterPro" id="IPR008969">
    <property type="entry name" value="CarboxyPept-like_regulatory"/>
</dbReference>
<comment type="caution">
    <text evidence="15">The sequence shown here is derived from an EMBL/GenBank/DDBJ whole genome shotgun (WGS) entry which is preliminary data.</text>
</comment>
<keyword evidence="6 11" id="KW-0798">TonB box</keyword>
<keyword evidence="9 10" id="KW-0998">Cell outer membrane</keyword>
<keyword evidence="2 10" id="KW-0813">Transport</keyword>
<evidence type="ECO:0000256" key="5">
    <source>
        <dbReference type="ARBA" id="ARBA00022729"/>
    </source>
</evidence>
<dbReference type="PROSITE" id="PS52016">
    <property type="entry name" value="TONB_DEPENDENT_REC_3"/>
    <property type="match status" value="1"/>
</dbReference>
<evidence type="ECO:0000256" key="8">
    <source>
        <dbReference type="ARBA" id="ARBA00023170"/>
    </source>
</evidence>
<dbReference type="Gene3D" id="2.60.40.1120">
    <property type="entry name" value="Carboxypeptidase-like, regulatory domain"/>
    <property type="match status" value="1"/>
</dbReference>
<dbReference type="Proteomes" id="UP001500582">
    <property type="component" value="Unassembled WGS sequence"/>
</dbReference>
<feature type="domain" description="TonB-dependent receptor-like beta-barrel" evidence="13">
    <location>
        <begin position="411"/>
        <end position="943"/>
    </location>
</feature>
<evidence type="ECO:0000256" key="3">
    <source>
        <dbReference type="ARBA" id="ARBA00022452"/>
    </source>
</evidence>
<evidence type="ECO:0000313" key="16">
    <source>
        <dbReference type="Proteomes" id="UP001500582"/>
    </source>
</evidence>
<dbReference type="InterPro" id="IPR036942">
    <property type="entry name" value="Beta-barrel_TonB_sf"/>
</dbReference>
<proteinExistence type="inferred from homology"/>
<dbReference type="InterPro" id="IPR023997">
    <property type="entry name" value="TonB-dep_OMP_SusC/RagA_CS"/>
</dbReference>
<dbReference type="InterPro" id="IPR012910">
    <property type="entry name" value="Plug_dom"/>
</dbReference>
<evidence type="ECO:0000256" key="2">
    <source>
        <dbReference type="ARBA" id="ARBA00022448"/>
    </source>
</evidence>
<evidence type="ECO:0000256" key="10">
    <source>
        <dbReference type="PROSITE-ProRule" id="PRU01360"/>
    </source>
</evidence>
<dbReference type="Pfam" id="PF00593">
    <property type="entry name" value="TonB_dep_Rec_b-barrel"/>
    <property type="match status" value="1"/>
</dbReference>
<evidence type="ECO:0000259" key="13">
    <source>
        <dbReference type="Pfam" id="PF00593"/>
    </source>
</evidence>
<feature type="signal peptide" evidence="12">
    <location>
        <begin position="1"/>
        <end position="24"/>
    </location>
</feature>
<protein>
    <submittedName>
        <fullName evidence="15">TonB-dependent receptor</fullName>
    </submittedName>
</protein>
<dbReference type="InterPro" id="IPR039426">
    <property type="entry name" value="TonB-dep_rcpt-like"/>
</dbReference>
<dbReference type="PANTHER" id="PTHR30069">
    <property type="entry name" value="TONB-DEPENDENT OUTER MEMBRANE RECEPTOR"/>
    <property type="match status" value="1"/>
</dbReference>
<dbReference type="PANTHER" id="PTHR30069:SF29">
    <property type="entry name" value="HEMOGLOBIN AND HEMOGLOBIN-HAPTOGLOBIN-BINDING PROTEIN 1-RELATED"/>
    <property type="match status" value="1"/>
</dbReference>
<dbReference type="SUPFAM" id="SSF56935">
    <property type="entry name" value="Porins"/>
    <property type="match status" value="1"/>
</dbReference>
<feature type="domain" description="TonB-dependent receptor plug" evidence="14">
    <location>
        <begin position="121"/>
        <end position="251"/>
    </location>
</feature>
<keyword evidence="3 10" id="KW-1134">Transmembrane beta strand</keyword>
<keyword evidence="8 15" id="KW-0675">Receptor</keyword>
<dbReference type="SUPFAM" id="SSF49464">
    <property type="entry name" value="Carboxypeptidase regulatory domain-like"/>
    <property type="match status" value="1"/>
</dbReference>
<dbReference type="RefSeq" id="WP_345209352.1">
    <property type="nucleotide sequence ID" value="NZ_BAABFT010000001.1"/>
</dbReference>
<evidence type="ECO:0000313" key="15">
    <source>
        <dbReference type="EMBL" id="GAA4309906.1"/>
    </source>
</evidence>
<dbReference type="InterPro" id="IPR000531">
    <property type="entry name" value="Beta-barrel_TonB"/>
</dbReference>
<evidence type="ECO:0000256" key="11">
    <source>
        <dbReference type="RuleBase" id="RU003357"/>
    </source>
</evidence>
<dbReference type="NCBIfam" id="TIGR04057">
    <property type="entry name" value="SusC_RagA_signa"/>
    <property type="match status" value="1"/>
</dbReference>
<sequence>MKRQLHGFLTLLFFIVLLPGFVQAQDITVTGQVKSNDDNQPLPGVTVFVKNVKTGATVTDFDGKFKLNAPANAILVFSFIGYLPKEVVVRNEKPLAISLQTNITGLDEVVVTGLASTIKRSNLANAVTTISGKELTGTTPPQTVDKALYGKVPGANIRANSGAPGGGLSVQLRGISSLQGASQPLYIIDGVYLNNSVLRTGRATLTAAGGSGEDDASNRLADINPDDIENIEILKGSSASAIYGTRANAGVIIITTKKGRAGKTKVSISQDLGFSKIRKFVGSAPWDEAKIKTFYPESSQAQELQLYRDVLASGGVTDFERLLYGETPLITNSNLTVSGGNENTKFYVGGSLSDEGGIIKYTGFNRKSIRLNLDHKLSKWVNFSVNSNYLNSTSDRGFTGNENISGASIGYIIGYLPNYYNPRPVNGIYPDNPYSENENPLELRDKAINNSKINRFIQAANLNINLIQNDKTSLKIALQGGIDYLTSNSKQYFPDNLQMQRSLSNPGDIILGKQTDINTNLQGFLIYGQQVNKIHFTSQVGAVALQTQSDVVLNRGTGLVAGQTAIPQALIQSILQQNTQKVKDFGAVAQEEINFDDKLITTVGIRFDKSTLNGRANKFYAFPKASVALNLTKFEFWKLQTISQLKLRAAYGQTGGLPSYGDIYTSLTPVVTGGNQGSIVSSTAGNPDIKPERAGELELGADIGFFKDRLVLEGTYYNKKVTDLIQTLTLAGSTGITSKKVNAADLVNHGVEFALTGVPVSNKNFTWTSKLLFWKNTSKITKLNVPSYTTGIYGPSYGTYLIKEGYSPTTIVGTPQITPGNYTIYGNSQADFQTSWTNSISFLNGFTFSTLLDWKKGGDVLNITLYNTDNGGTSKDWNEDSDGNGVVNGLQRQSGNAGQYVQDAGYLRLREAAISYTVPKQFVSRLFKNAVDQVRFGFSATNLFTVTKYKGYDPEVSSFGTNAINTGSDLFNYPSSKRLLFNVRIDF</sequence>
<keyword evidence="7 10" id="KW-0472">Membrane</keyword>
<organism evidence="15 16">
    <name type="scientific">Mucilaginibacter gynuensis</name>
    <dbReference type="NCBI Taxonomy" id="1302236"/>
    <lineage>
        <taxon>Bacteria</taxon>
        <taxon>Pseudomonadati</taxon>
        <taxon>Bacteroidota</taxon>
        <taxon>Sphingobacteriia</taxon>
        <taxon>Sphingobacteriales</taxon>
        <taxon>Sphingobacteriaceae</taxon>
        <taxon>Mucilaginibacter</taxon>
    </lineage>
</organism>